<dbReference type="OrthoDB" id="9791262at2"/>
<keyword evidence="4" id="KW-1185">Reference proteome</keyword>
<evidence type="ECO:0000256" key="2">
    <source>
        <dbReference type="SAM" id="MobiDB-lite"/>
    </source>
</evidence>
<dbReference type="InterPro" id="IPR008775">
    <property type="entry name" value="Phytyl_CoA_dOase-like"/>
</dbReference>
<gene>
    <name evidence="3" type="ORF">GQF03_05140</name>
</gene>
<sequence length="387" mass="42924">MNEEIAIHHLSAAEHAKSMAGYIREGEARAYALGNRGPIRMGPDGKLADDILAAYRAHGFYVFENVVSGEELEDLRSDVDYVLSRAPVTPDSDIDAEGRPAMGPEFVRSPYRFAKPLSDPLGGTTKNKGRHPVKMLDPTPEGDAPNWTIELLTGNLHLMDSCLRLYGHPGLLAVAEAINGADFVPYNEVTFIKEPGLGPSVAWHQDGTTHWDAPDWDENAHGFNFMTQLYPSTPANCVWVLPGSHKTGKADIPALVHESGSEQLKDAVPLVCGAGDVFAVNRQLVHGSFANSSPDRRVTINAGFFPRKRVLNVATSQLDGREEVYDADRIHARSRIIALGIDARQQRYPDEPRYDYLPLRGEENANRWGEENREMLLKNYNLKDIYI</sequence>
<dbReference type="PANTHER" id="PTHR20883:SF48">
    <property type="entry name" value="ECTOINE DIOXYGENASE"/>
    <property type="match status" value="1"/>
</dbReference>
<comment type="cofactor">
    <cofactor evidence="1">
        <name>Fe(2+)</name>
        <dbReference type="ChEBI" id="CHEBI:29033"/>
    </cofactor>
</comment>
<evidence type="ECO:0000313" key="3">
    <source>
        <dbReference type="EMBL" id="MZR21707.1"/>
    </source>
</evidence>
<protein>
    <submittedName>
        <fullName evidence="3">Phytanoyl-CoA dioxygenase</fullName>
    </submittedName>
</protein>
<evidence type="ECO:0000256" key="1">
    <source>
        <dbReference type="ARBA" id="ARBA00001954"/>
    </source>
</evidence>
<dbReference type="SUPFAM" id="SSF51197">
    <property type="entry name" value="Clavaminate synthase-like"/>
    <property type="match status" value="1"/>
</dbReference>
<keyword evidence="3" id="KW-0223">Dioxygenase</keyword>
<dbReference type="Proteomes" id="UP000445696">
    <property type="component" value="Unassembled WGS sequence"/>
</dbReference>
<dbReference type="PANTHER" id="PTHR20883">
    <property type="entry name" value="PHYTANOYL-COA DIOXYGENASE DOMAIN CONTAINING 1"/>
    <property type="match status" value="1"/>
</dbReference>
<dbReference type="EMBL" id="WTVA01000002">
    <property type="protein sequence ID" value="MZR21707.1"/>
    <property type="molecule type" value="Genomic_DNA"/>
</dbReference>
<evidence type="ECO:0000313" key="4">
    <source>
        <dbReference type="Proteomes" id="UP000445696"/>
    </source>
</evidence>
<accession>A0A845MEN7</accession>
<dbReference type="GO" id="GO:0016706">
    <property type="term" value="F:2-oxoglutarate-dependent dioxygenase activity"/>
    <property type="evidence" value="ECO:0007669"/>
    <property type="project" value="UniProtKB-ARBA"/>
</dbReference>
<organism evidence="3 4">
    <name type="scientific">Sneathiella chungangensis</name>
    <dbReference type="NCBI Taxonomy" id="1418234"/>
    <lineage>
        <taxon>Bacteria</taxon>
        <taxon>Pseudomonadati</taxon>
        <taxon>Pseudomonadota</taxon>
        <taxon>Alphaproteobacteria</taxon>
        <taxon>Sneathiellales</taxon>
        <taxon>Sneathiellaceae</taxon>
        <taxon>Sneathiella</taxon>
    </lineage>
</organism>
<dbReference type="Pfam" id="PF05721">
    <property type="entry name" value="PhyH"/>
    <property type="match status" value="1"/>
</dbReference>
<name>A0A845MEN7_9PROT</name>
<dbReference type="Gene3D" id="2.60.120.620">
    <property type="entry name" value="q2cbj1_9rhob like domain"/>
    <property type="match status" value="1"/>
</dbReference>
<dbReference type="GO" id="GO:0005506">
    <property type="term" value="F:iron ion binding"/>
    <property type="evidence" value="ECO:0007669"/>
    <property type="project" value="UniProtKB-ARBA"/>
</dbReference>
<reference evidence="3 4" key="1">
    <citation type="journal article" date="2014" name="Int. J. Syst. Evol. Microbiol.">
        <title>Sneathiella chungangensis sp. nov., isolated from a marine sand, and emended description of the genus Sneathiella.</title>
        <authorList>
            <person name="Siamphan C."/>
            <person name="Kim H."/>
            <person name="Lee J.S."/>
            <person name="Kim W."/>
        </authorList>
    </citation>
    <scope>NUCLEOTIDE SEQUENCE [LARGE SCALE GENOMIC DNA]</scope>
    <source>
        <strain evidence="3 4">KCTC 32476</strain>
    </source>
</reference>
<feature type="region of interest" description="Disordered" evidence="2">
    <location>
        <begin position="118"/>
        <end position="140"/>
    </location>
</feature>
<keyword evidence="3" id="KW-0560">Oxidoreductase</keyword>
<dbReference type="RefSeq" id="WP_161338151.1">
    <property type="nucleotide sequence ID" value="NZ_JBHSDG010000001.1"/>
</dbReference>
<comment type="caution">
    <text evidence="3">The sequence shown here is derived from an EMBL/GenBank/DDBJ whole genome shotgun (WGS) entry which is preliminary data.</text>
</comment>
<proteinExistence type="predicted"/>
<dbReference type="AlphaFoldDB" id="A0A845MEN7"/>